<dbReference type="Ensembl" id="ENSCCRT00000182778.1">
    <property type="protein sequence ID" value="ENSCCRP00000180848.1"/>
    <property type="gene ID" value="ENSCCRG00000058616.1"/>
</dbReference>
<dbReference type="AlphaFoldDB" id="A0A9J8DGZ8"/>
<dbReference type="InterPro" id="IPR000210">
    <property type="entry name" value="BTB/POZ_dom"/>
</dbReference>
<dbReference type="SUPFAM" id="SSF54695">
    <property type="entry name" value="POZ domain"/>
    <property type="match status" value="1"/>
</dbReference>
<dbReference type="GO" id="GO:0000978">
    <property type="term" value="F:RNA polymerase II cis-regulatory region sequence-specific DNA binding"/>
    <property type="evidence" value="ECO:0007669"/>
    <property type="project" value="TreeGrafter"/>
</dbReference>
<sequence length="86" mass="9544">MGVSGMSVDEKSEAPMYVYESTVHCTNILLGLNEQRKQGLLCDVTVLVEGKEFRAHRAVLAACSEYFLQGFVTQSDNELVLSMPEE</sequence>
<dbReference type="PANTHER" id="PTHR46105:SF8">
    <property type="entry name" value="TRANSCRIPTION REGULATOR PROTEIN BACH2"/>
    <property type="match status" value="1"/>
</dbReference>
<dbReference type="Proteomes" id="UP001108240">
    <property type="component" value="Unplaced"/>
</dbReference>
<reference evidence="2" key="1">
    <citation type="submission" date="2025-08" db="UniProtKB">
        <authorList>
            <consortium name="Ensembl"/>
        </authorList>
    </citation>
    <scope>IDENTIFICATION</scope>
</reference>
<name>A0A9J8DGZ8_CYPCA</name>
<dbReference type="PROSITE" id="PS50097">
    <property type="entry name" value="BTB"/>
    <property type="match status" value="1"/>
</dbReference>
<reference evidence="2" key="2">
    <citation type="submission" date="2025-09" db="UniProtKB">
        <authorList>
            <consortium name="Ensembl"/>
        </authorList>
    </citation>
    <scope>IDENTIFICATION</scope>
</reference>
<evidence type="ECO:0000259" key="1">
    <source>
        <dbReference type="PROSITE" id="PS50097"/>
    </source>
</evidence>
<feature type="domain" description="BTB" evidence="1">
    <location>
        <begin position="42"/>
        <end position="86"/>
    </location>
</feature>
<protein>
    <submittedName>
        <fullName evidence="2">BTB domain and CNC homolog 2</fullName>
    </submittedName>
</protein>
<dbReference type="GO" id="GO:0000981">
    <property type="term" value="F:DNA-binding transcription factor activity, RNA polymerase II-specific"/>
    <property type="evidence" value="ECO:0007669"/>
    <property type="project" value="TreeGrafter"/>
</dbReference>
<dbReference type="Pfam" id="PF00651">
    <property type="entry name" value="BTB"/>
    <property type="match status" value="1"/>
</dbReference>
<dbReference type="PANTHER" id="PTHR46105">
    <property type="entry name" value="AGAP004733-PA"/>
    <property type="match status" value="1"/>
</dbReference>
<keyword evidence="3" id="KW-1185">Reference proteome</keyword>
<evidence type="ECO:0000313" key="3">
    <source>
        <dbReference type="Proteomes" id="UP001108240"/>
    </source>
</evidence>
<proteinExistence type="predicted"/>
<accession>A0A9J8DGZ8</accession>
<organism evidence="2 3">
    <name type="scientific">Cyprinus carpio carpio</name>
    <dbReference type="NCBI Taxonomy" id="630221"/>
    <lineage>
        <taxon>Eukaryota</taxon>
        <taxon>Metazoa</taxon>
        <taxon>Chordata</taxon>
        <taxon>Craniata</taxon>
        <taxon>Vertebrata</taxon>
        <taxon>Euteleostomi</taxon>
        <taxon>Actinopterygii</taxon>
        <taxon>Neopterygii</taxon>
        <taxon>Teleostei</taxon>
        <taxon>Ostariophysi</taxon>
        <taxon>Cypriniformes</taxon>
        <taxon>Cyprinidae</taxon>
        <taxon>Cyprininae</taxon>
        <taxon>Cyprinus</taxon>
    </lineage>
</organism>
<evidence type="ECO:0000313" key="2">
    <source>
        <dbReference type="Ensembl" id="ENSCCRP00000180848.1"/>
    </source>
</evidence>
<dbReference type="InterPro" id="IPR011333">
    <property type="entry name" value="SKP1/BTB/POZ_sf"/>
</dbReference>
<dbReference type="Gene3D" id="3.30.710.10">
    <property type="entry name" value="Potassium Channel Kv1.1, Chain A"/>
    <property type="match status" value="1"/>
</dbReference>
<dbReference type="GeneTree" id="ENSGT00940000158228"/>
<dbReference type="InterPro" id="IPR050457">
    <property type="entry name" value="ZnFinger_BTB_dom_contain"/>
</dbReference>